<dbReference type="GO" id="GO:0003824">
    <property type="term" value="F:catalytic activity"/>
    <property type="evidence" value="ECO:0007669"/>
    <property type="project" value="InterPro"/>
</dbReference>
<dbReference type="PANTHER" id="PTHR35218">
    <property type="entry name" value="RNASE H DOMAIN-CONTAINING PROTEIN"/>
    <property type="match status" value="1"/>
</dbReference>
<feature type="domain" description="Endonuclease/exonuclease/phosphatase" evidence="1">
    <location>
        <begin position="9"/>
        <end position="153"/>
    </location>
</feature>
<organism evidence="2 3">
    <name type="scientific">Dendrobium nobile</name>
    <name type="common">Orchid</name>
    <dbReference type="NCBI Taxonomy" id="94219"/>
    <lineage>
        <taxon>Eukaryota</taxon>
        <taxon>Viridiplantae</taxon>
        <taxon>Streptophyta</taxon>
        <taxon>Embryophyta</taxon>
        <taxon>Tracheophyta</taxon>
        <taxon>Spermatophyta</taxon>
        <taxon>Magnoliopsida</taxon>
        <taxon>Liliopsida</taxon>
        <taxon>Asparagales</taxon>
        <taxon>Orchidaceae</taxon>
        <taxon>Epidendroideae</taxon>
        <taxon>Malaxideae</taxon>
        <taxon>Dendrobiinae</taxon>
        <taxon>Dendrobium</taxon>
    </lineage>
</organism>
<dbReference type="Pfam" id="PF03372">
    <property type="entry name" value="Exo_endo_phos"/>
    <property type="match status" value="1"/>
</dbReference>
<dbReference type="Gene3D" id="3.60.10.10">
    <property type="entry name" value="Endonuclease/exonuclease/phosphatase"/>
    <property type="match status" value="1"/>
</dbReference>
<name>A0A8T3ABJ1_DENNO</name>
<keyword evidence="3" id="KW-1185">Reference proteome</keyword>
<reference evidence="2" key="1">
    <citation type="journal article" date="2022" name="Front. Genet.">
        <title>Chromosome-Scale Assembly of the Dendrobium nobile Genome Provides Insights Into the Molecular Mechanism of the Biosynthesis of the Medicinal Active Ingredient of Dendrobium.</title>
        <authorList>
            <person name="Xu Q."/>
            <person name="Niu S.-C."/>
            <person name="Li K.-L."/>
            <person name="Zheng P.-J."/>
            <person name="Zhang X.-J."/>
            <person name="Jia Y."/>
            <person name="Liu Y."/>
            <person name="Niu Y.-X."/>
            <person name="Yu L.-H."/>
            <person name="Chen D.-F."/>
            <person name="Zhang G.-Q."/>
        </authorList>
    </citation>
    <scope>NUCLEOTIDE SEQUENCE</scope>
    <source>
        <tissue evidence="2">Leaf</tissue>
    </source>
</reference>
<proteinExistence type="predicted"/>
<sequence>MNPPVIGCWNVRGFNSPKKITACKKLISSHRLDLLCLLEVKINHQQSLDNWFCNAHRLFPHEASCNNFDDSTPGRIWLKWNPATVHFQKTKSSKQFIHGFVSSPSIAPIALTAVYAANSVTDRFPLWKDLASIAEGINGPWIIMGDFNCFKDSKDK</sequence>
<dbReference type="InterPro" id="IPR036691">
    <property type="entry name" value="Endo/exonu/phosph_ase_sf"/>
</dbReference>
<protein>
    <recommendedName>
        <fullName evidence="1">Endonuclease/exonuclease/phosphatase domain-containing protein</fullName>
    </recommendedName>
</protein>
<dbReference type="OrthoDB" id="1932741at2759"/>
<dbReference type="EMBL" id="JAGYWB010000018">
    <property type="protein sequence ID" value="KAI0493152.1"/>
    <property type="molecule type" value="Genomic_DNA"/>
</dbReference>
<comment type="caution">
    <text evidence="2">The sequence shown here is derived from an EMBL/GenBank/DDBJ whole genome shotgun (WGS) entry which is preliminary data.</text>
</comment>
<dbReference type="SUPFAM" id="SSF56219">
    <property type="entry name" value="DNase I-like"/>
    <property type="match status" value="1"/>
</dbReference>
<evidence type="ECO:0000313" key="3">
    <source>
        <dbReference type="Proteomes" id="UP000829196"/>
    </source>
</evidence>
<dbReference type="Proteomes" id="UP000829196">
    <property type="component" value="Unassembled WGS sequence"/>
</dbReference>
<evidence type="ECO:0000259" key="1">
    <source>
        <dbReference type="Pfam" id="PF03372"/>
    </source>
</evidence>
<evidence type="ECO:0000313" key="2">
    <source>
        <dbReference type="EMBL" id="KAI0493152.1"/>
    </source>
</evidence>
<gene>
    <name evidence="2" type="ORF">KFK09_027428</name>
</gene>
<accession>A0A8T3ABJ1</accession>
<dbReference type="AlphaFoldDB" id="A0A8T3ABJ1"/>
<dbReference type="InterPro" id="IPR005135">
    <property type="entry name" value="Endo/exonuclease/phosphatase"/>
</dbReference>
<dbReference type="PANTHER" id="PTHR35218:SF9">
    <property type="entry name" value="ENDONUCLEASE_EXONUCLEASE_PHOSPHATASE DOMAIN-CONTAINING PROTEIN"/>
    <property type="match status" value="1"/>
</dbReference>
<dbReference type="SMR" id="A0A8T3ABJ1"/>